<evidence type="ECO:0000313" key="2">
    <source>
        <dbReference type="Proteomes" id="UP000540989"/>
    </source>
</evidence>
<gene>
    <name evidence="1" type="ORF">HDF16_003189</name>
</gene>
<dbReference type="AlphaFoldDB" id="A0A7W8E5S0"/>
<dbReference type="InterPro" id="IPR016195">
    <property type="entry name" value="Pol/histidinol_Pase-like"/>
</dbReference>
<protein>
    <submittedName>
        <fullName evidence="1">Uncharacterized protein</fullName>
    </submittedName>
</protein>
<organism evidence="1 2">
    <name type="scientific">Granulicella aggregans</name>
    <dbReference type="NCBI Taxonomy" id="474949"/>
    <lineage>
        <taxon>Bacteria</taxon>
        <taxon>Pseudomonadati</taxon>
        <taxon>Acidobacteriota</taxon>
        <taxon>Terriglobia</taxon>
        <taxon>Terriglobales</taxon>
        <taxon>Acidobacteriaceae</taxon>
        <taxon>Granulicella</taxon>
    </lineage>
</organism>
<sequence>MGNTSISYLWREPKAAEGFKTGVSLHSHTNQSKETLDFIAEMSQDWPWLMPIMRWAEDRSAEKTGIRPQYTKSYWTPPLTPKLAFDLEEQQIQNLLQLPGLVSLSDHDDINAPMLLRSLNSARHIPVSLEWTVPFGPTAFHLGVHNLPSATGTAWQERLAEFTALPIAGRDPKLLTQILAELDEIPGVLTIFNHPLWDLYRVGGDKHGVSVNEFLAINGQYIHALELNGLRTWKENAAVTVLAGKWNQITISGGDRHGIEPNANVNLTNATSFTEFVHEVRRERISHTLFMPQYREPWKHRILQGTLDAIRDYPHFPEGMRTWDERVFHPDSNGIVRPLSTLWKDNVVPRVVTGAMNVVRMMEARPVARGLKMAWSDAGEMRAALAELDA</sequence>
<name>A0A7W8E5S0_9BACT</name>
<keyword evidence="2" id="KW-1185">Reference proteome</keyword>
<proteinExistence type="predicted"/>
<evidence type="ECO:0000313" key="1">
    <source>
        <dbReference type="EMBL" id="MBB5058475.1"/>
    </source>
</evidence>
<dbReference type="Gene3D" id="3.20.20.140">
    <property type="entry name" value="Metal-dependent hydrolases"/>
    <property type="match status" value="1"/>
</dbReference>
<dbReference type="RefSeq" id="WP_184218150.1">
    <property type="nucleotide sequence ID" value="NZ_JACHIP010000004.1"/>
</dbReference>
<comment type="caution">
    <text evidence="1">The sequence shown here is derived from an EMBL/GenBank/DDBJ whole genome shotgun (WGS) entry which is preliminary data.</text>
</comment>
<accession>A0A7W8E5S0</accession>
<dbReference type="Proteomes" id="UP000540989">
    <property type="component" value="Unassembled WGS sequence"/>
</dbReference>
<dbReference type="EMBL" id="JACHIP010000004">
    <property type="protein sequence ID" value="MBB5058475.1"/>
    <property type="molecule type" value="Genomic_DNA"/>
</dbReference>
<dbReference type="SUPFAM" id="SSF89550">
    <property type="entry name" value="PHP domain-like"/>
    <property type="match status" value="1"/>
</dbReference>
<reference evidence="1 2" key="1">
    <citation type="submission" date="2020-08" db="EMBL/GenBank/DDBJ databases">
        <title>Genomic Encyclopedia of Type Strains, Phase IV (KMG-V): Genome sequencing to study the core and pangenomes of soil and plant-associated prokaryotes.</title>
        <authorList>
            <person name="Whitman W."/>
        </authorList>
    </citation>
    <scope>NUCLEOTIDE SEQUENCE [LARGE SCALE GENOMIC DNA]</scope>
    <source>
        <strain evidence="1 2">M8UP14</strain>
    </source>
</reference>